<accession>A0ABN1BKN9</accession>
<evidence type="ECO:0000313" key="1">
    <source>
        <dbReference type="EMBL" id="GAA0499639.1"/>
    </source>
</evidence>
<dbReference type="EMBL" id="BAAADB010000003">
    <property type="protein sequence ID" value="GAA0499639.1"/>
    <property type="molecule type" value="Genomic_DNA"/>
</dbReference>
<evidence type="ECO:0000313" key="2">
    <source>
        <dbReference type="Proteomes" id="UP001500191"/>
    </source>
</evidence>
<organism evidence="1 2">
    <name type="scientific">Deinococcus depolymerans</name>
    <dbReference type="NCBI Taxonomy" id="392408"/>
    <lineage>
        <taxon>Bacteria</taxon>
        <taxon>Thermotogati</taxon>
        <taxon>Deinococcota</taxon>
        <taxon>Deinococci</taxon>
        <taxon>Deinococcales</taxon>
        <taxon>Deinococcaceae</taxon>
        <taxon>Deinococcus</taxon>
    </lineage>
</organism>
<sequence length="82" mass="8437">MSVAGVHGQQVHGVAEFGMQAFEERDTARDAAGAFEVEGHDEAGPRPVLWWGEGVAVDEVGGGGPIHAGSVLDWRGGPMLGA</sequence>
<comment type="caution">
    <text evidence="1">The sequence shown here is derived from an EMBL/GenBank/DDBJ whole genome shotgun (WGS) entry which is preliminary data.</text>
</comment>
<name>A0ABN1BKN9_9DEIO</name>
<reference evidence="1 2" key="1">
    <citation type="journal article" date="2019" name="Int. J. Syst. Evol. Microbiol.">
        <title>The Global Catalogue of Microorganisms (GCM) 10K type strain sequencing project: providing services to taxonomists for standard genome sequencing and annotation.</title>
        <authorList>
            <consortium name="The Broad Institute Genomics Platform"/>
            <consortium name="The Broad Institute Genome Sequencing Center for Infectious Disease"/>
            <person name="Wu L."/>
            <person name="Ma J."/>
        </authorList>
    </citation>
    <scope>NUCLEOTIDE SEQUENCE [LARGE SCALE GENOMIC DNA]</scope>
    <source>
        <strain evidence="1 2">JCM 14368</strain>
    </source>
</reference>
<proteinExistence type="predicted"/>
<keyword evidence="2" id="KW-1185">Reference proteome</keyword>
<protein>
    <submittedName>
        <fullName evidence="1">Uncharacterized protein</fullName>
    </submittedName>
</protein>
<gene>
    <name evidence="1" type="ORF">GCM10008937_03630</name>
</gene>
<dbReference type="Proteomes" id="UP001500191">
    <property type="component" value="Unassembled WGS sequence"/>
</dbReference>